<dbReference type="InterPro" id="IPR016032">
    <property type="entry name" value="Sig_transdc_resp-reg_C-effctor"/>
</dbReference>
<protein>
    <submittedName>
        <fullName evidence="5">Helix-turn-helix transcriptional regulator</fullName>
    </submittedName>
</protein>
<dbReference type="PANTHER" id="PTHR44688:SF16">
    <property type="entry name" value="DNA-BINDING TRANSCRIPTIONAL ACTIVATOR DEVR_DOSR"/>
    <property type="match status" value="1"/>
</dbReference>
<name>A0ABS3SK07_9CELL</name>
<accession>A0ABS3SK07</accession>
<dbReference type="SUPFAM" id="SSF46894">
    <property type="entry name" value="C-terminal effector domain of the bipartite response regulators"/>
    <property type="match status" value="1"/>
</dbReference>
<comment type="caution">
    <text evidence="5">The sequence shown here is derived from an EMBL/GenBank/DDBJ whole genome shotgun (WGS) entry which is preliminary data.</text>
</comment>
<evidence type="ECO:0000256" key="2">
    <source>
        <dbReference type="ARBA" id="ARBA00023125"/>
    </source>
</evidence>
<dbReference type="InterPro" id="IPR036388">
    <property type="entry name" value="WH-like_DNA-bd_sf"/>
</dbReference>
<dbReference type="SMART" id="SM00421">
    <property type="entry name" value="HTH_LUXR"/>
    <property type="match status" value="1"/>
</dbReference>
<organism evidence="5 6">
    <name type="scientific">Cellulomonas fengjieae</name>
    <dbReference type="NCBI Taxonomy" id="2819978"/>
    <lineage>
        <taxon>Bacteria</taxon>
        <taxon>Bacillati</taxon>
        <taxon>Actinomycetota</taxon>
        <taxon>Actinomycetes</taxon>
        <taxon>Micrococcales</taxon>
        <taxon>Cellulomonadaceae</taxon>
        <taxon>Cellulomonas</taxon>
    </lineage>
</organism>
<dbReference type="Proteomes" id="UP000678317">
    <property type="component" value="Unassembled WGS sequence"/>
</dbReference>
<evidence type="ECO:0000256" key="1">
    <source>
        <dbReference type="ARBA" id="ARBA00023015"/>
    </source>
</evidence>
<dbReference type="PROSITE" id="PS00622">
    <property type="entry name" value="HTH_LUXR_1"/>
    <property type="match status" value="1"/>
</dbReference>
<evidence type="ECO:0000313" key="5">
    <source>
        <dbReference type="EMBL" id="MBO3085669.1"/>
    </source>
</evidence>
<dbReference type="InterPro" id="IPR000792">
    <property type="entry name" value="Tscrpt_reg_LuxR_C"/>
</dbReference>
<sequence length="797" mass="83810">MSSQPPVLPAGALRPRAIRALLEPDPPELAPSGRRILAVDDLDRWSPSLLHLLSDAVDARRAALVATVRSSALEQLLSRFRPAEAPVLVELPPWRAADLSHHTRAVLDGPLHPVDGAALVQFSSGNPLCLVEMIEHGRLTGRLQRRHAVWSWALPLTVPPITAARVWSILADEPSAVLEVLTTLAIAEPLSLPVLVRVHSLAAVTDAEDRGWLMSTSTRNGVLVHLTRHLDGQVAAASVSQLRQRALRAALVEALAVERHGDGDAMVAAVAACVQTGVGLPESVRIPAAATALRRHRTALAVELTDEMPDAAAVQVRAAALAEQGRFRDAAITLGAPMPAGGAEPAASPVPSAGPPWSAALRALAGEPDDSDTVGSDPVAMLCADSWSGRRLEAAAAVGGRSLASTRLPEQSRSLRLAATSWAHLQLGQVEQALDLAGTAPAGPPGVERTTSECLLVFTVGLANLVRGSVREAGSHGERLCRVGIDEQWHLAYCLGAFLRGRAAAAEARPELARRRLSESAASLAQAAPLVDRRGILQALALAHRMSGREPGADSAAPGDARTTPAPLLLTELGHLAEAEALLLGGRRRAAAELAGLVADRARTGGWPLVLLQALHLVARTNPSAAVADELAQVADTADFDLAVRYGAHAVAAVSGDRPGLTDAAEHFEGLGLRWLAAETAAAALAGADRSHLGVEWAARATRVLGRLDQEDDVALPESWGAASARVARVTPRELEIAEAVVRGETSAQIAQRLSLSRRTVENHLQHIYRKLGIARREDLDLAYGTVVPRAPGHSRG</sequence>
<dbReference type="PROSITE" id="PS50043">
    <property type="entry name" value="HTH_LUXR_2"/>
    <property type="match status" value="1"/>
</dbReference>
<feature type="domain" description="HTH luxR-type" evidence="4">
    <location>
        <begin position="723"/>
        <end position="793"/>
    </location>
</feature>
<dbReference type="Gene3D" id="1.10.10.10">
    <property type="entry name" value="Winged helix-like DNA-binding domain superfamily/Winged helix DNA-binding domain"/>
    <property type="match status" value="1"/>
</dbReference>
<evidence type="ECO:0000259" key="4">
    <source>
        <dbReference type="PROSITE" id="PS50043"/>
    </source>
</evidence>
<evidence type="ECO:0000313" key="6">
    <source>
        <dbReference type="Proteomes" id="UP000678317"/>
    </source>
</evidence>
<keyword evidence="2" id="KW-0238">DNA-binding</keyword>
<dbReference type="PRINTS" id="PR00038">
    <property type="entry name" value="HTHLUXR"/>
</dbReference>
<keyword evidence="6" id="KW-1185">Reference proteome</keyword>
<dbReference type="PANTHER" id="PTHR44688">
    <property type="entry name" value="DNA-BINDING TRANSCRIPTIONAL ACTIVATOR DEVR_DOSR"/>
    <property type="match status" value="1"/>
</dbReference>
<gene>
    <name evidence="5" type="ORF">J4035_13570</name>
</gene>
<reference evidence="5 6" key="1">
    <citation type="submission" date="2021-03" db="EMBL/GenBank/DDBJ databases">
        <title>novel species in genus Cellulomonas.</title>
        <authorList>
            <person name="Zhang G."/>
        </authorList>
    </citation>
    <scope>NUCLEOTIDE SEQUENCE [LARGE SCALE GENOMIC DNA]</scope>
    <source>
        <strain evidence="6">zg-ZUI188</strain>
    </source>
</reference>
<dbReference type="CDD" id="cd06170">
    <property type="entry name" value="LuxR_C_like"/>
    <property type="match status" value="1"/>
</dbReference>
<dbReference type="RefSeq" id="WP_208289958.1">
    <property type="nucleotide sequence ID" value="NZ_CP074404.1"/>
</dbReference>
<evidence type="ECO:0000256" key="3">
    <source>
        <dbReference type="ARBA" id="ARBA00023163"/>
    </source>
</evidence>
<keyword evidence="3" id="KW-0804">Transcription</keyword>
<proteinExistence type="predicted"/>
<keyword evidence="1" id="KW-0805">Transcription regulation</keyword>
<dbReference type="EMBL" id="JAGFBM010000007">
    <property type="protein sequence ID" value="MBO3085669.1"/>
    <property type="molecule type" value="Genomic_DNA"/>
</dbReference>
<dbReference type="Pfam" id="PF00196">
    <property type="entry name" value="GerE"/>
    <property type="match status" value="1"/>
</dbReference>